<accession>A0A484X0X9</accession>
<dbReference type="EMBL" id="CAADIS010000004">
    <property type="protein sequence ID" value="VFS17012.1"/>
    <property type="molecule type" value="Genomic_DNA"/>
</dbReference>
<dbReference type="AlphaFoldDB" id="A0A484X0X9"/>
<reference evidence="1 2" key="1">
    <citation type="submission" date="2019-03" db="EMBL/GenBank/DDBJ databases">
        <authorList>
            <consortium name="Pathogen Informatics"/>
        </authorList>
    </citation>
    <scope>NUCLEOTIDE SEQUENCE [LARGE SCALE GENOMIC DNA]</scope>
    <source>
        <strain evidence="1 2">NCTC9001</strain>
    </source>
</reference>
<gene>
    <name evidence="1" type="ORF">NCTC9001_01680</name>
</gene>
<dbReference type="Proteomes" id="UP000372890">
    <property type="component" value="Unassembled WGS sequence"/>
</dbReference>
<proteinExistence type="predicted"/>
<organism evidence="1 2">
    <name type="scientific">Escherichia coli</name>
    <dbReference type="NCBI Taxonomy" id="562"/>
    <lineage>
        <taxon>Bacteria</taxon>
        <taxon>Pseudomonadati</taxon>
        <taxon>Pseudomonadota</taxon>
        <taxon>Gammaproteobacteria</taxon>
        <taxon>Enterobacterales</taxon>
        <taxon>Enterobacteriaceae</taxon>
        <taxon>Escherichia</taxon>
    </lineage>
</organism>
<name>A0A484X0X9_ECOLX</name>
<evidence type="ECO:0000313" key="1">
    <source>
        <dbReference type="EMBL" id="VFS17012.1"/>
    </source>
</evidence>
<protein>
    <submittedName>
        <fullName evidence="1">Uncharacterized protein</fullName>
    </submittedName>
</protein>
<sequence length="72" mass="7575">MPDGDRRMLIVGCDAGASYPVYMSPPFFLTGDPQRGPGVWPMPVIAGGFCGVTHQAKTLTVKAPARLNATIA</sequence>
<evidence type="ECO:0000313" key="2">
    <source>
        <dbReference type="Proteomes" id="UP000372890"/>
    </source>
</evidence>